<evidence type="ECO:0008006" key="3">
    <source>
        <dbReference type="Google" id="ProtNLM"/>
    </source>
</evidence>
<gene>
    <name evidence="1" type="ORF">J40TS1_04710</name>
</gene>
<evidence type="ECO:0000313" key="1">
    <source>
        <dbReference type="EMBL" id="GIP14829.1"/>
    </source>
</evidence>
<comment type="caution">
    <text evidence="1">The sequence shown here is derived from an EMBL/GenBank/DDBJ whole genome shotgun (WGS) entry which is preliminary data.</text>
</comment>
<accession>A0A920CX94</accession>
<organism evidence="1 2">
    <name type="scientific">Paenibacillus montaniterrae</name>
    <dbReference type="NCBI Taxonomy" id="429341"/>
    <lineage>
        <taxon>Bacteria</taxon>
        <taxon>Bacillati</taxon>
        <taxon>Bacillota</taxon>
        <taxon>Bacilli</taxon>
        <taxon>Bacillales</taxon>
        <taxon>Paenibacillaceae</taxon>
        <taxon>Paenibacillus</taxon>
    </lineage>
</organism>
<dbReference type="Proteomes" id="UP000683139">
    <property type="component" value="Unassembled WGS sequence"/>
</dbReference>
<reference evidence="1" key="1">
    <citation type="submission" date="2021-03" db="EMBL/GenBank/DDBJ databases">
        <title>Antimicrobial resistance genes in bacteria isolated from Japanese honey, and their potential for conferring macrolide and lincosamide resistance in the American foulbrood pathogen Paenibacillus larvae.</title>
        <authorList>
            <person name="Okamoto M."/>
            <person name="Kumagai M."/>
            <person name="Kanamori H."/>
            <person name="Takamatsu D."/>
        </authorList>
    </citation>
    <scope>NUCLEOTIDE SEQUENCE</scope>
    <source>
        <strain evidence="1">J40TS1</strain>
    </source>
</reference>
<proteinExistence type="predicted"/>
<evidence type="ECO:0000313" key="2">
    <source>
        <dbReference type="Proteomes" id="UP000683139"/>
    </source>
</evidence>
<sequence length="41" mass="4657">MVISNFLQGGKKIALDTNLFIYVFEQHSEFGEKAKAILEQV</sequence>
<name>A0A920CX94_9BACL</name>
<keyword evidence="2" id="KW-1185">Reference proteome</keyword>
<protein>
    <recommendedName>
        <fullName evidence="3">PIN domain-containing protein</fullName>
    </recommendedName>
</protein>
<dbReference type="AlphaFoldDB" id="A0A920CX94"/>
<dbReference type="EMBL" id="BOSE01000001">
    <property type="protein sequence ID" value="GIP14829.1"/>
    <property type="molecule type" value="Genomic_DNA"/>
</dbReference>